<organism evidence="1 2">
    <name type="scientific">Hymenolepis diminuta</name>
    <name type="common">Rat tapeworm</name>
    <dbReference type="NCBI Taxonomy" id="6216"/>
    <lineage>
        <taxon>Eukaryota</taxon>
        <taxon>Metazoa</taxon>
        <taxon>Spiralia</taxon>
        <taxon>Lophotrochozoa</taxon>
        <taxon>Platyhelminthes</taxon>
        <taxon>Cestoda</taxon>
        <taxon>Eucestoda</taxon>
        <taxon>Cyclophyllidea</taxon>
        <taxon>Hymenolepididae</taxon>
        <taxon>Hymenolepis</taxon>
    </lineage>
</organism>
<dbReference type="Proteomes" id="UP000321570">
    <property type="component" value="Unassembled WGS sequence"/>
</dbReference>
<dbReference type="AlphaFoldDB" id="A0A564YJW8"/>
<sequence>MNSRNTAHLDLIIIQTLMKGRNLSPNDFYLVLEVYEQIKPCKFAFKSCGDEGYTYKCLNCEDFFVITYPDNVVKQLVYRIQPFTSIVPNLDSGGSSESVTSNELFHQIIPERGSRNDFDVKINEFVQTDGRSFGATVIPVRNRAIKIIKCAQFEDCLASVVVLMGNSSYKVLHCDLIHVHPDDTFEKLRDAFNSIEIAAQLGKNAKNKGIQLFYFNWIKKVMNESKPS</sequence>
<gene>
    <name evidence="1" type="ORF">WMSIL1_LOCUS7063</name>
</gene>
<keyword evidence="2" id="KW-1185">Reference proteome</keyword>
<dbReference type="EMBL" id="CABIJS010000244">
    <property type="protein sequence ID" value="VUZ47496.1"/>
    <property type="molecule type" value="Genomic_DNA"/>
</dbReference>
<evidence type="ECO:0000313" key="2">
    <source>
        <dbReference type="Proteomes" id="UP000321570"/>
    </source>
</evidence>
<reference evidence="1 2" key="1">
    <citation type="submission" date="2019-07" db="EMBL/GenBank/DDBJ databases">
        <authorList>
            <person name="Jastrzebski P J."/>
            <person name="Paukszto L."/>
            <person name="Jastrzebski P J."/>
        </authorList>
    </citation>
    <scope>NUCLEOTIDE SEQUENCE [LARGE SCALE GENOMIC DNA]</scope>
    <source>
        <strain evidence="1 2">WMS-il1</strain>
    </source>
</reference>
<protein>
    <submittedName>
        <fullName evidence="1">Uncharacterized protein</fullName>
    </submittedName>
</protein>
<evidence type="ECO:0000313" key="1">
    <source>
        <dbReference type="EMBL" id="VUZ47496.1"/>
    </source>
</evidence>
<proteinExistence type="predicted"/>
<accession>A0A564YJW8</accession>
<name>A0A564YJW8_HYMDI</name>